<comment type="caution">
    <text evidence="3">Lacks conserved residue(s) required for the propagation of feature annotation.</text>
</comment>
<dbReference type="OrthoDB" id="424302at2759"/>
<dbReference type="Proteomes" id="UP000186817">
    <property type="component" value="Unassembled WGS sequence"/>
</dbReference>
<dbReference type="InterPro" id="IPR026590">
    <property type="entry name" value="Ssirtuin_cat_dom"/>
</dbReference>
<dbReference type="InterPro" id="IPR029035">
    <property type="entry name" value="DHS-like_NAD/FAD-binding_dom"/>
</dbReference>
<proteinExistence type="predicted"/>
<dbReference type="SUPFAM" id="SSF52467">
    <property type="entry name" value="DHS-like NAD/FAD-binding domain"/>
    <property type="match status" value="2"/>
</dbReference>
<dbReference type="Gene3D" id="3.30.1600.10">
    <property type="entry name" value="SIR2/SIRT2 'Small Domain"/>
    <property type="match status" value="2"/>
</dbReference>
<comment type="caution">
    <text evidence="5">The sequence shown here is derived from an EMBL/GenBank/DDBJ whole genome shotgun (WGS) entry which is preliminary data.</text>
</comment>
<feature type="domain" description="Deacetylase sirtuin-type" evidence="4">
    <location>
        <begin position="1"/>
        <end position="248"/>
    </location>
</feature>
<organism evidence="5 6">
    <name type="scientific">Symbiodinium microadriaticum</name>
    <name type="common">Dinoflagellate</name>
    <name type="synonym">Zooxanthella microadriatica</name>
    <dbReference type="NCBI Taxonomy" id="2951"/>
    <lineage>
        <taxon>Eukaryota</taxon>
        <taxon>Sar</taxon>
        <taxon>Alveolata</taxon>
        <taxon>Dinophyceae</taxon>
        <taxon>Suessiales</taxon>
        <taxon>Symbiodiniaceae</taxon>
        <taxon>Symbiodinium</taxon>
    </lineage>
</organism>
<dbReference type="Pfam" id="PF02146">
    <property type="entry name" value="SIR2"/>
    <property type="match status" value="1"/>
</dbReference>
<evidence type="ECO:0000256" key="1">
    <source>
        <dbReference type="ARBA" id="ARBA00022679"/>
    </source>
</evidence>
<name>A0A1Q9DY51_SYMMI</name>
<evidence type="ECO:0000313" key="6">
    <source>
        <dbReference type="Proteomes" id="UP000186817"/>
    </source>
</evidence>
<evidence type="ECO:0000313" key="5">
    <source>
        <dbReference type="EMBL" id="OLQ00092.1"/>
    </source>
</evidence>
<dbReference type="PANTHER" id="PTHR11085:SF10">
    <property type="entry name" value="NAD-DEPENDENT PROTEIN DEACYLASE SIRTUIN-5, MITOCHONDRIAL-RELATED"/>
    <property type="match status" value="1"/>
</dbReference>
<dbReference type="PANTHER" id="PTHR11085">
    <property type="entry name" value="NAD-DEPENDENT PROTEIN DEACYLASE SIRTUIN-5, MITOCHONDRIAL-RELATED"/>
    <property type="match status" value="1"/>
</dbReference>
<dbReference type="EMBL" id="LSRX01000339">
    <property type="protein sequence ID" value="OLQ00092.1"/>
    <property type="molecule type" value="Genomic_DNA"/>
</dbReference>
<sequence length="248" mass="26999">MLLVGQTLAFTGAGISKESGVPTYRDGDGLWKRYDAMEVSSISGLAGQPSKVWAFEREFYDILQRCQGLAFGGPNPGHRALAALEESGVPTYRDGDGLWKRYDAMEVSSISGLAGQPSKVWAFEREFYDILQRCQGLAFGGPNPGHRALAALEDMVVTQNVDGFHQAAGSKVVELHGSEVHAICLNKSRLFAPDAGDLWEVFRSTGYPEISVDLAAWGLRWPEASGSEFIEFQSFENRAGDGIGVFLD</sequence>
<dbReference type="InterPro" id="IPR003000">
    <property type="entry name" value="Sirtuin"/>
</dbReference>
<dbReference type="InterPro" id="IPR050134">
    <property type="entry name" value="NAD-dep_sirtuin_deacylases"/>
</dbReference>
<dbReference type="Gene3D" id="3.40.50.1220">
    <property type="entry name" value="TPP-binding domain"/>
    <property type="match status" value="2"/>
</dbReference>
<dbReference type="GO" id="GO:0017136">
    <property type="term" value="F:histone deacetylase activity, NAD-dependent"/>
    <property type="evidence" value="ECO:0007669"/>
    <property type="project" value="TreeGrafter"/>
</dbReference>
<evidence type="ECO:0000259" key="4">
    <source>
        <dbReference type="PROSITE" id="PS50305"/>
    </source>
</evidence>
<protein>
    <submittedName>
        <fullName evidence="5">NAD-dependent protein deacylase 2</fullName>
    </submittedName>
</protein>
<evidence type="ECO:0000256" key="3">
    <source>
        <dbReference type="PROSITE-ProRule" id="PRU00236"/>
    </source>
</evidence>
<dbReference type="PROSITE" id="PS50305">
    <property type="entry name" value="SIRTUIN"/>
    <property type="match status" value="1"/>
</dbReference>
<keyword evidence="1" id="KW-0808">Transferase</keyword>
<dbReference type="InterPro" id="IPR026591">
    <property type="entry name" value="Sirtuin_cat_small_dom_sf"/>
</dbReference>
<evidence type="ECO:0000256" key="2">
    <source>
        <dbReference type="ARBA" id="ARBA00023027"/>
    </source>
</evidence>
<keyword evidence="6" id="KW-1185">Reference proteome</keyword>
<gene>
    <name evidence="5" type="primary">cobB2</name>
    <name evidence="5" type="ORF">AK812_SmicGene17256</name>
</gene>
<keyword evidence="2" id="KW-0520">NAD</keyword>
<accession>A0A1Q9DY51</accession>
<dbReference type="AlphaFoldDB" id="A0A1Q9DY51"/>
<reference evidence="5 6" key="1">
    <citation type="submission" date="2016-02" db="EMBL/GenBank/DDBJ databases">
        <title>Genome analysis of coral dinoflagellate symbionts highlights evolutionary adaptations to a symbiotic lifestyle.</title>
        <authorList>
            <person name="Aranda M."/>
            <person name="Li Y."/>
            <person name="Liew Y.J."/>
            <person name="Baumgarten S."/>
            <person name="Simakov O."/>
            <person name="Wilson M."/>
            <person name="Piel J."/>
            <person name="Ashoor H."/>
            <person name="Bougouffa S."/>
            <person name="Bajic V.B."/>
            <person name="Ryu T."/>
            <person name="Ravasi T."/>
            <person name="Bayer T."/>
            <person name="Micklem G."/>
            <person name="Kim H."/>
            <person name="Bhak J."/>
            <person name="Lajeunesse T.C."/>
            <person name="Voolstra C.R."/>
        </authorList>
    </citation>
    <scope>NUCLEOTIDE SEQUENCE [LARGE SCALE GENOMIC DNA]</scope>
    <source>
        <strain evidence="5 6">CCMP2467</strain>
    </source>
</reference>
<dbReference type="GO" id="GO:0070403">
    <property type="term" value="F:NAD+ binding"/>
    <property type="evidence" value="ECO:0007669"/>
    <property type="project" value="InterPro"/>
</dbReference>